<gene>
    <name evidence="1" type="ORF">K7X08_030937</name>
</gene>
<dbReference type="Proteomes" id="UP001152561">
    <property type="component" value="Unassembled WGS sequence"/>
</dbReference>
<name>A0A9Q1MUA0_9SOLA</name>
<evidence type="ECO:0000313" key="1">
    <source>
        <dbReference type="EMBL" id="KAJ8568715.1"/>
    </source>
</evidence>
<reference evidence="2" key="1">
    <citation type="journal article" date="2023" name="Proc. Natl. Acad. Sci. U.S.A.">
        <title>Genomic and structural basis for evolution of tropane alkaloid biosynthesis.</title>
        <authorList>
            <person name="Wanga Y.-J."/>
            <person name="Taina T."/>
            <person name="Yua J.-Y."/>
            <person name="Lia J."/>
            <person name="Xua B."/>
            <person name="Chenc J."/>
            <person name="D'Auriad J.C."/>
            <person name="Huanga J.-P."/>
            <person name="Huanga S.-X."/>
        </authorList>
    </citation>
    <scope>NUCLEOTIDE SEQUENCE [LARGE SCALE GENOMIC DNA]</scope>
    <source>
        <strain evidence="2">cv. KIB-2019</strain>
    </source>
</reference>
<protein>
    <submittedName>
        <fullName evidence="1">Uncharacterized protein</fullName>
    </submittedName>
</protein>
<keyword evidence="2" id="KW-1185">Reference proteome</keyword>
<evidence type="ECO:0000313" key="2">
    <source>
        <dbReference type="Proteomes" id="UP001152561"/>
    </source>
</evidence>
<proteinExistence type="predicted"/>
<sequence length="70" mass="7332">MCCGVVVVVVLRSGGEQSGGGGGVDDGFYEIVDNVLQMILYPRGVYVEFSSIKVSALANQQPILSNTSAH</sequence>
<accession>A0A9Q1MUA0</accession>
<comment type="caution">
    <text evidence="1">The sequence shown here is derived from an EMBL/GenBank/DDBJ whole genome shotgun (WGS) entry which is preliminary data.</text>
</comment>
<organism evidence="1 2">
    <name type="scientific">Anisodus acutangulus</name>
    <dbReference type="NCBI Taxonomy" id="402998"/>
    <lineage>
        <taxon>Eukaryota</taxon>
        <taxon>Viridiplantae</taxon>
        <taxon>Streptophyta</taxon>
        <taxon>Embryophyta</taxon>
        <taxon>Tracheophyta</taxon>
        <taxon>Spermatophyta</taxon>
        <taxon>Magnoliopsida</taxon>
        <taxon>eudicotyledons</taxon>
        <taxon>Gunneridae</taxon>
        <taxon>Pentapetalae</taxon>
        <taxon>asterids</taxon>
        <taxon>lamiids</taxon>
        <taxon>Solanales</taxon>
        <taxon>Solanaceae</taxon>
        <taxon>Solanoideae</taxon>
        <taxon>Hyoscyameae</taxon>
        <taxon>Anisodus</taxon>
    </lineage>
</organism>
<dbReference type="AlphaFoldDB" id="A0A9Q1MUA0"/>
<dbReference type="EMBL" id="JAJAGQ010000003">
    <property type="protein sequence ID" value="KAJ8568715.1"/>
    <property type="molecule type" value="Genomic_DNA"/>
</dbReference>